<accession>A0A4R2Q5S4</accession>
<evidence type="ECO:0000313" key="1">
    <source>
        <dbReference type="EMBL" id="TCP43849.1"/>
    </source>
</evidence>
<dbReference type="AlphaFoldDB" id="A0A4R2Q5S4"/>
<reference evidence="1 2" key="1">
    <citation type="submission" date="2019-03" db="EMBL/GenBank/DDBJ databases">
        <title>Genomic Encyclopedia of Type Strains, Phase IV (KMG-IV): sequencing the most valuable type-strain genomes for metagenomic binning, comparative biology and taxonomic classification.</title>
        <authorList>
            <person name="Goeker M."/>
        </authorList>
    </citation>
    <scope>NUCLEOTIDE SEQUENCE [LARGE SCALE GENOMIC DNA]</scope>
    <source>
        <strain evidence="1 2">DSM 45765</strain>
    </source>
</reference>
<name>A0A4R2Q5S4_9PSEU</name>
<protein>
    <submittedName>
        <fullName evidence="1">Uncharacterized protein</fullName>
    </submittedName>
</protein>
<evidence type="ECO:0000313" key="2">
    <source>
        <dbReference type="Proteomes" id="UP000294911"/>
    </source>
</evidence>
<dbReference type="Proteomes" id="UP000294911">
    <property type="component" value="Unassembled WGS sequence"/>
</dbReference>
<dbReference type="EMBL" id="SLXQ01000020">
    <property type="protein sequence ID" value="TCP43849.1"/>
    <property type="molecule type" value="Genomic_DNA"/>
</dbReference>
<gene>
    <name evidence="1" type="ORF">EV191_1203</name>
</gene>
<proteinExistence type="predicted"/>
<keyword evidence="2" id="KW-1185">Reference proteome</keyword>
<organism evidence="1 2">
    <name type="scientific">Tamaricihabitans halophyticus</name>
    <dbReference type="NCBI Taxonomy" id="1262583"/>
    <lineage>
        <taxon>Bacteria</taxon>
        <taxon>Bacillati</taxon>
        <taxon>Actinomycetota</taxon>
        <taxon>Actinomycetes</taxon>
        <taxon>Pseudonocardiales</taxon>
        <taxon>Pseudonocardiaceae</taxon>
        <taxon>Tamaricihabitans</taxon>
    </lineage>
</organism>
<comment type="caution">
    <text evidence="1">The sequence shown here is derived from an EMBL/GenBank/DDBJ whole genome shotgun (WGS) entry which is preliminary data.</text>
</comment>
<sequence length="76" mass="8510">MLPGSGWVLRPNTEQLRLPPTTFDKVYPWILYRDTEPVTEIGDSTVPAALRKAEWAIAQGRHFSPQPAQPPARLTA</sequence>